<keyword evidence="6" id="KW-1185">Reference proteome</keyword>
<dbReference type="InterPro" id="IPR036412">
    <property type="entry name" value="HAD-like_sf"/>
</dbReference>
<dbReference type="GO" id="GO:0046872">
    <property type="term" value="F:metal ion binding"/>
    <property type="evidence" value="ECO:0007669"/>
    <property type="project" value="UniProtKB-KW"/>
</dbReference>
<dbReference type="WBParaSite" id="ASIM_0001742701-mRNA-1">
    <property type="protein sequence ID" value="ASIM_0001742701-mRNA-1"/>
    <property type="gene ID" value="ASIM_0001742701"/>
</dbReference>
<keyword evidence="2" id="KW-0479">Metal-binding</keyword>
<organism evidence="7">
    <name type="scientific">Anisakis simplex</name>
    <name type="common">Herring worm</name>
    <dbReference type="NCBI Taxonomy" id="6269"/>
    <lineage>
        <taxon>Eukaryota</taxon>
        <taxon>Metazoa</taxon>
        <taxon>Ecdysozoa</taxon>
        <taxon>Nematoda</taxon>
        <taxon>Chromadorea</taxon>
        <taxon>Rhabditida</taxon>
        <taxon>Spirurina</taxon>
        <taxon>Ascaridomorpha</taxon>
        <taxon>Ascaridoidea</taxon>
        <taxon>Anisakidae</taxon>
        <taxon>Anisakis</taxon>
        <taxon>Anisakis simplex complex</taxon>
    </lineage>
</organism>
<sequence length="341" mass="39218">MADTYALATLVDYFDNSKEYRRTDDRTGVQSGDITIPYKSIAQDTLSAVDYVHNSDESNLKEYVLKNIDKYIIKDARITILLKQLQMHGAKTFLLTNSSFSYTNGIMKYLIGDDWLSYFDFTFVDAKKPLWFAQGTAFRQLDPNTGTPKLGIHHGPIKKGQVFVGGNCDIFRHMFMARGKDVMYIGDHIFGDVLKSKKTKGWRTFLVVPELEREISIWTDKHSHFERLVDLGKQMEQLYSELSVESELSCKPNIQTNLQQIREITQEMDQSYSKMGSLFRSGSRTTFFATQVGLFSVMRRLIDSLCREIQDPYDWEFSISFAFRLKNSVPSIHAATSNELT</sequence>
<reference evidence="7" key="1">
    <citation type="submission" date="2017-02" db="UniProtKB">
        <authorList>
            <consortium name="WormBaseParasite"/>
        </authorList>
    </citation>
    <scope>IDENTIFICATION</scope>
</reference>
<proteinExistence type="inferred from homology"/>
<dbReference type="OrthoDB" id="5800749at2759"/>
<evidence type="ECO:0000256" key="3">
    <source>
        <dbReference type="ARBA" id="ARBA00022801"/>
    </source>
</evidence>
<dbReference type="EMBL" id="UYRR01033461">
    <property type="protein sequence ID" value="VDK58824.1"/>
    <property type="molecule type" value="Genomic_DNA"/>
</dbReference>
<dbReference type="AlphaFoldDB" id="A0A0M3K8Y6"/>
<dbReference type="SUPFAM" id="SSF56784">
    <property type="entry name" value="HAD-like"/>
    <property type="match status" value="1"/>
</dbReference>
<dbReference type="PANTHER" id="PTHR12103:SF15">
    <property type="entry name" value="CYTOSOLIC PURINE 5'-NUCLEOTIDASE"/>
    <property type="match status" value="1"/>
</dbReference>
<evidence type="ECO:0000313" key="5">
    <source>
        <dbReference type="EMBL" id="VDK58824.1"/>
    </source>
</evidence>
<dbReference type="Pfam" id="PF05761">
    <property type="entry name" value="5_nucleotid"/>
    <property type="match status" value="1"/>
</dbReference>
<keyword evidence="4" id="KW-0460">Magnesium</keyword>
<evidence type="ECO:0000313" key="6">
    <source>
        <dbReference type="Proteomes" id="UP000267096"/>
    </source>
</evidence>
<reference evidence="5 6" key="2">
    <citation type="submission" date="2018-11" db="EMBL/GenBank/DDBJ databases">
        <authorList>
            <consortium name="Pathogen Informatics"/>
        </authorList>
    </citation>
    <scope>NUCLEOTIDE SEQUENCE [LARGE SCALE GENOMIC DNA]</scope>
</reference>
<dbReference type="GO" id="GO:0008253">
    <property type="term" value="F:5'-nucleotidase activity"/>
    <property type="evidence" value="ECO:0007669"/>
    <property type="project" value="TreeGrafter"/>
</dbReference>
<evidence type="ECO:0000313" key="7">
    <source>
        <dbReference type="WBParaSite" id="ASIM_0001742701-mRNA-1"/>
    </source>
</evidence>
<name>A0A0M3K8Y6_ANISI</name>
<keyword evidence="3" id="KW-0378">Hydrolase</keyword>
<dbReference type="InterPro" id="IPR008380">
    <property type="entry name" value="HAD-SF_hydro_IG_5-nucl"/>
</dbReference>
<protein>
    <submittedName>
        <fullName evidence="7">Putative cytosolic purine 5-nucleotidase (inferred by orthology to a S. mansoni protein)</fullName>
    </submittedName>
</protein>
<evidence type="ECO:0000256" key="4">
    <source>
        <dbReference type="ARBA" id="ARBA00022842"/>
    </source>
</evidence>
<dbReference type="Proteomes" id="UP000267096">
    <property type="component" value="Unassembled WGS sequence"/>
</dbReference>
<dbReference type="Gene3D" id="3.40.50.1000">
    <property type="entry name" value="HAD superfamily/HAD-like"/>
    <property type="match status" value="1"/>
</dbReference>
<accession>A0A0M3K8Y6</accession>
<dbReference type="PANTHER" id="PTHR12103">
    <property type="entry name" value="5'-NUCLEOTIDASE DOMAIN-CONTAINING"/>
    <property type="match status" value="1"/>
</dbReference>
<evidence type="ECO:0000256" key="2">
    <source>
        <dbReference type="ARBA" id="ARBA00022723"/>
    </source>
</evidence>
<dbReference type="InterPro" id="IPR023214">
    <property type="entry name" value="HAD_sf"/>
</dbReference>
<comment type="similarity">
    <text evidence="1">Belongs to the 5'(3')-deoxyribonucleotidase family.</text>
</comment>
<gene>
    <name evidence="5" type="ORF">ASIM_LOCUS16834</name>
</gene>
<evidence type="ECO:0000256" key="1">
    <source>
        <dbReference type="ARBA" id="ARBA00009589"/>
    </source>
</evidence>